<dbReference type="InterPro" id="IPR019490">
    <property type="entry name" value="Glu6P/Mann6P_isomerase_C"/>
</dbReference>
<dbReference type="GO" id="GO:0004347">
    <property type="term" value="F:glucose-6-phosphate isomerase activity"/>
    <property type="evidence" value="ECO:0007669"/>
    <property type="project" value="InterPro"/>
</dbReference>
<reference evidence="4 5" key="1">
    <citation type="journal article" date="2015" name="Nature">
        <title>rRNA introns, odd ribosomes, and small enigmatic genomes across a large radiation of phyla.</title>
        <authorList>
            <person name="Brown C.T."/>
            <person name="Hug L.A."/>
            <person name="Thomas B.C."/>
            <person name="Sharon I."/>
            <person name="Castelle C.J."/>
            <person name="Singh A."/>
            <person name="Wilkins M.J."/>
            <person name="Williams K.H."/>
            <person name="Banfield J.F."/>
        </authorList>
    </citation>
    <scope>NUCLEOTIDE SEQUENCE [LARGE SCALE GENOMIC DNA]</scope>
</reference>
<dbReference type="InterPro" id="IPR001347">
    <property type="entry name" value="SIS_dom"/>
</dbReference>
<protein>
    <submittedName>
        <fullName evidence="4">Bifunctional phosphoglucose/phosphomannose isomerase</fullName>
    </submittedName>
</protein>
<dbReference type="Pfam" id="PF10432">
    <property type="entry name" value="bact-PGI_C"/>
    <property type="match status" value="1"/>
</dbReference>
<dbReference type="GO" id="GO:1901135">
    <property type="term" value="P:carbohydrate derivative metabolic process"/>
    <property type="evidence" value="ECO:0007669"/>
    <property type="project" value="InterPro"/>
</dbReference>
<feature type="domain" description="SIS" evidence="3">
    <location>
        <begin position="40"/>
        <end position="185"/>
    </location>
</feature>
<accession>A0A0G1A9D0</accession>
<dbReference type="GO" id="GO:0004476">
    <property type="term" value="F:mannose-6-phosphate isomerase activity"/>
    <property type="evidence" value="ECO:0007669"/>
    <property type="project" value="InterPro"/>
</dbReference>
<dbReference type="EMBL" id="LCDO01000001">
    <property type="protein sequence ID" value="KKS57627.1"/>
    <property type="molecule type" value="Genomic_DNA"/>
</dbReference>
<comment type="caution">
    <text evidence="4">The sequence shown here is derived from an EMBL/GenBank/DDBJ whole genome shotgun (WGS) entry which is preliminary data.</text>
</comment>
<evidence type="ECO:0000259" key="3">
    <source>
        <dbReference type="PROSITE" id="PS51464"/>
    </source>
</evidence>
<dbReference type="PROSITE" id="PS51464">
    <property type="entry name" value="SIS"/>
    <property type="match status" value="1"/>
</dbReference>
<keyword evidence="2 4" id="KW-0413">Isomerase</keyword>
<dbReference type="GO" id="GO:0005975">
    <property type="term" value="P:carbohydrate metabolic process"/>
    <property type="evidence" value="ECO:0007669"/>
    <property type="project" value="InterPro"/>
</dbReference>
<name>A0A0G1A9D0_9BACT</name>
<sequence>MILDEISKIKSLDKSGMLLSIDSLDEQCTEAFSDLRGVNFPSSLSKIKNVVVAGMGGSALGAHIIDSLFFNELKVPLEIINDYHLPAYVNKDSLVILSSYSGSTEETVSCMKEVKSRGSKVIVLTNGKDLAAYKTKNELPGYLFTPHFNTCGSPRMGLGYTLFGTILIFGKLGLIKLEETEIKKAIKTIEKYNDKFGASVNSSVNPAKQLAQQLQNKIPFYFSAGFLAGNIHTAANQLNENAKVFAGWFLLPEINHHLMEGLVFPDNLKNNLAFVFFESFLNETRIQKRFALTKEVAKQKGISVLSYNLQEKTKLGQAFELLVLGSYVSFYLAMLYNINPTPIPMVDWFKKKMG</sequence>
<dbReference type="AlphaFoldDB" id="A0A0G1A9D0"/>
<organism evidence="4 5">
    <name type="scientific">Candidatus Magasanikbacteria bacterium GW2011_GWA2_42_32</name>
    <dbReference type="NCBI Taxonomy" id="1619039"/>
    <lineage>
        <taxon>Bacteria</taxon>
        <taxon>Candidatus Magasanikiibacteriota</taxon>
    </lineage>
</organism>
<evidence type="ECO:0000313" key="4">
    <source>
        <dbReference type="EMBL" id="KKS57627.1"/>
    </source>
</evidence>
<proteinExistence type="inferred from homology"/>
<dbReference type="Proteomes" id="UP000034837">
    <property type="component" value="Unassembled WGS sequence"/>
</dbReference>
<dbReference type="Gene3D" id="3.40.50.10490">
    <property type="entry name" value="Glucose-6-phosphate isomerase like protein, domain 1"/>
    <property type="match status" value="2"/>
</dbReference>
<evidence type="ECO:0000256" key="2">
    <source>
        <dbReference type="ARBA" id="ARBA00023235"/>
    </source>
</evidence>
<evidence type="ECO:0000313" key="5">
    <source>
        <dbReference type="Proteomes" id="UP000034837"/>
    </source>
</evidence>
<dbReference type="InterPro" id="IPR046348">
    <property type="entry name" value="SIS_dom_sf"/>
</dbReference>
<evidence type="ECO:0000256" key="1">
    <source>
        <dbReference type="ARBA" id="ARBA00010523"/>
    </source>
</evidence>
<dbReference type="GO" id="GO:0097367">
    <property type="term" value="F:carbohydrate derivative binding"/>
    <property type="evidence" value="ECO:0007669"/>
    <property type="project" value="InterPro"/>
</dbReference>
<dbReference type="SUPFAM" id="SSF53697">
    <property type="entry name" value="SIS domain"/>
    <property type="match status" value="1"/>
</dbReference>
<dbReference type="CDD" id="cd05637">
    <property type="entry name" value="SIS_PGI_PMI_2"/>
    <property type="match status" value="1"/>
</dbReference>
<comment type="similarity">
    <text evidence="1">Belongs to the PGI/PMI family.</text>
</comment>
<gene>
    <name evidence="4" type="ORF">UV20_C0001G0267</name>
</gene>
<dbReference type="Pfam" id="PF01380">
    <property type="entry name" value="SIS"/>
    <property type="match status" value="1"/>
</dbReference>